<dbReference type="GO" id="GO:0040029">
    <property type="term" value="P:epigenetic regulation of gene expression"/>
    <property type="evidence" value="ECO:0007669"/>
    <property type="project" value="TreeGrafter"/>
</dbReference>
<dbReference type="PANTHER" id="PTHR10625">
    <property type="entry name" value="HISTONE DEACETYLASE HDAC1-RELATED"/>
    <property type="match status" value="1"/>
</dbReference>
<dbReference type="SUPFAM" id="SSF52768">
    <property type="entry name" value="Arginase/deacetylase"/>
    <property type="match status" value="1"/>
</dbReference>
<dbReference type="PANTHER" id="PTHR10625:SF31">
    <property type="entry name" value="HISTONE DEACETYLASE DOMAIN-CONTAINING PROTEIN"/>
    <property type="match status" value="1"/>
</dbReference>
<feature type="domain" description="Histone deacetylase" evidence="2">
    <location>
        <begin position="45"/>
        <end position="332"/>
    </location>
</feature>
<sequence length="380" mass="41264">MTNAERTNSRNTGYIWHERFGWHDTSTHVGFLPAGGLLQPLEHFESSASKTRMASLIEVSGLRKSLTDLEFAPVTKEQILSVHTNDYVDRIIKQSSSRGGDAGDGTSPFGPGSYEIAQMAAGATTSALLNVLDDTVDNSYALVRPPGHHAEPQQGRGFCIFSNVSIAINEARRQEKAHRIAIVDIDVHHGNGAQKIYWNDPEVLTISVHQDRLFPLDSGMFDETGGEDSDRTNINLPLPAGCGNGAYVATVSENVVPALEAFRPEVIIVSCGFDASMADPLGRMCVTAAGYAQMTKVLMSAADSLCDGRLVFSHEGGYSPAYVPFCGLSVVETLAGIDKLTPDPFVWAFDEYPVHEVTRDQREAIDRGYEVVRKAVGTMQ</sequence>
<dbReference type="AlphaFoldDB" id="A0A1H1X7L0"/>
<dbReference type="CDD" id="cd09996">
    <property type="entry name" value="HDAC_classII_1"/>
    <property type="match status" value="1"/>
</dbReference>
<dbReference type="Proteomes" id="UP000199700">
    <property type="component" value="Chromosome"/>
</dbReference>
<protein>
    <submittedName>
        <fullName evidence="3">Acetoin utilization deacetylase AcuC</fullName>
    </submittedName>
</protein>
<dbReference type="InterPro" id="IPR000286">
    <property type="entry name" value="HDACs"/>
</dbReference>
<gene>
    <name evidence="3" type="ORF">SAMN04489751_3602</name>
</gene>
<dbReference type="InterPro" id="IPR037138">
    <property type="entry name" value="His_deacetylse_dom_sf"/>
</dbReference>
<dbReference type="InterPro" id="IPR023801">
    <property type="entry name" value="His_deacetylse_dom"/>
</dbReference>
<name>A0A1H1X7L0_BRESA</name>
<organism evidence="3 4">
    <name type="scientific">Brevibacterium sandarakinum</name>
    <dbReference type="NCBI Taxonomy" id="629680"/>
    <lineage>
        <taxon>Bacteria</taxon>
        <taxon>Bacillati</taxon>
        <taxon>Actinomycetota</taxon>
        <taxon>Actinomycetes</taxon>
        <taxon>Micrococcales</taxon>
        <taxon>Brevibacteriaceae</taxon>
        <taxon>Brevibacterium</taxon>
    </lineage>
</organism>
<dbReference type="InterPro" id="IPR023696">
    <property type="entry name" value="Ureohydrolase_dom_sf"/>
</dbReference>
<evidence type="ECO:0000259" key="2">
    <source>
        <dbReference type="Pfam" id="PF00850"/>
    </source>
</evidence>
<keyword evidence="4" id="KW-1185">Reference proteome</keyword>
<dbReference type="GO" id="GO:0004407">
    <property type="term" value="F:histone deacetylase activity"/>
    <property type="evidence" value="ECO:0007669"/>
    <property type="project" value="TreeGrafter"/>
</dbReference>
<dbReference type="STRING" id="629680.SAMN04489751_3602"/>
<evidence type="ECO:0000313" key="4">
    <source>
        <dbReference type="Proteomes" id="UP000199700"/>
    </source>
</evidence>
<dbReference type="PRINTS" id="PR01270">
    <property type="entry name" value="HDASUPER"/>
</dbReference>
<dbReference type="Gene3D" id="3.40.800.20">
    <property type="entry name" value="Histone deacetylase domain"/>
    <property type="match status" value="1"/>
</dbReference>
<dbReference type="RefSeq" id="WP_092107748.1">
    <property type="nucleotide sequence ID" value="NZ_LT629739.1"/>
</dbReference>
<dbReference type="EMBL" id="LT629739">
    <property type="protein sequence ID" value="SDT04636.1"/>
    <property type="molecule type" value="Genomic_DNA"/>
</dbReference>
<evidence type="ECO:0000256" key="1">
    <source>
        <dbReference type="ARBA" id="ARBA00005947"/>
    </source>
</evidence>
<dbReference type="GO" id="GO:0005737">
    <property type="term" value="C:cytoplasm"/>
    <property type="evidence" value="ECO:0007669"/>
    <property type="project" value="TreeGrafter"/>
</dbReference>
<evidence type="ECO:0000313" key="3">
    <source>
        <dbReference type="EMBL" id="SDT04636.1"/>
    </source>
</evidence>
<comment type="similarity">
    <text evidence="1">Belongs to the histone deacetylase family.</text>
</comment>
<proteinExistence type="inferred from homology"/>
<accession>A0A1H1X7L0</accession>
<dbReference type="OrthoDB" id="9808367at2"/>
<reference evidence="3" key="1">
    <citation type="submission" date="2016-10" db="EMBL/GenBank/DDBJ databases">
        <authorList>
            <person name="Varghese N."/>
            <person name="Submissions S."/>
        </authorList>
    </citation>
    <scope>NUCLEOTIDE SEQUENCE [LARGE SCALE GENOMIC DNA]</scope>
    <source>
        <strain evidence="3">DSM 22082</strain>
    </source>
</reference>
<dbReference type="Pfam" id="PF00850">
    <property type="entry name" value="Hist_deacetyl"/>
    <property type="match status" value="1"/>
</dbReference>